<reference evidence="1" key="3">
    <citation type="journal article" date="2017" name="Nature">
        <title>Genome sequence of the progenitor of the wheat D genome Aegilops tauschii.</title>
        <authorList>
            <person name="Luo M.C."/>
            <person name="Gu Y.Q."/>
            <person name="Puiu D."/>
            <person name="Wang H."/>
            <person name="Twardziok S.O."/>
            <person name="Deal K.R."/>
            <person name="Huo N."/>
            <person name="Zhu T."/>
            <person name="Wang L."/>
            <person name="Wang Y."/>
            <person name="McGuire P.E."/>
            <person name="Liu S."/>
            <person name="Long H."/>
            <person name="Ramasamy R.K."/>
            <person name="Rodriguez J.C."/>
            <person name="Van S.L."/>
            <person name="Yuan L."/>
            <person name="Wang Z."/>
            <person name="Xia Z."/>
            <person name="Xiao L."/>
            <person name="Anderson O.D."/>
            <person name="Ouyang S."/>
            <person name="Liang Y."/>
            <person name="Zimin A.V."/>
            <person name="Pertea G."/>
            <person name="Qi P."/>
            <person name="Bennetzen J.L."/>
            <person name="Dai X."/>
            <person name="Dawson M.W."/>
            <person name="Muller H.G."/>
            <person name="Kugler K."/>
            <person name="Rivarola-Duarte L."/>
            <person name="Spannagl M."/>
            <person name="Mayer K.F.X."/>
            <person name="Lu F.H."/>
            <person name="Bevan M.W."/>
            <person name="Leroy P."/>
            <person name="Li P."/>
            <person name="You F.M."/>
            <person name="Sun Q."/>
            <person name="Liu Z."/>
            <person name="Lyons E."/>
            <person name="Wicker T."/>
            <person name="Salzberg S.L."/>
            <person name="Devos K.M."/>
            <person name="Dvorak J."/>
        </authorList>
    </citation>
    <scope>NUCLEOTIDE SEQUENCE [LARGE SCALE GENOMIC DNA]</scope>
    <source>
        <strain evidence="1">cv. AL8/78</strain>
    </source>
</reference>
<evidence type="ECO:0000313" key="2">
    <source>
        <dbReference type="Proteomes" id="UP000015105"/>
    </source>
</evidence>
<evidence type="ECO:0000313" key="1">
    <source>
        <dbReference type="EnsemblPlants" id="AET2Gv20346000.1"/>
    </source>
</evidence>
<dbReference type="Gramene" id="AET2Gv20346000.1">
    <property type="protein sequence ID" value="AET2Gv20346000.1"/>
    <property type="gene ID" value="AET2Gv20346000"/>
</dbReference>
<reference evidence="2" key="1">
    <citation type="journal article" date="2014" name="Science">
        <title>Ancient hybridizations among the ancestral genomes of bread wheat.</title>
        <authorList>
            <consortium name="International Wheat Genome Sequencing Consortium,"/>
            <person name="Marcussen T."/>
            <person name="Sandve S.R."/>
            <person name="Heier L."/>
            <person name="Spannagl M."/>
            <person name="Pfeifer M."/>
            <person name="Jakobsen K.S."/>
            <person name="Wulff B.B."/>
            <person name="Steuernagel B."/>
            <person name="Mayer K.F."/>
            <person name="Olsen O.A."/>
        </authorList>
    </citation>
    <scope>NUCLEOTIDE SEQUENCE [LARGE SCALE GENOMIC DNA]</scope>
    <source>
        <strain evidence="2">cv. AL8/78</strain>
    </source>
</reference>
<proteinExistence type="predicted"/>
<reference evidence="1" key="4">
    <citation type="submission" date="2019-03" db="UniProtKB">
        <authorList>
            <consortium name="EnsemblPlants"/>
        </authorList>
    </citation>
    <scope>IDENTIFICATION</scope>
</reference>
<accession>A0A453B2R6</accession>
<reference evidence="2" key="2">
    <citation type="journal article" date="2017" name="Nat. Plants">
        <title>The Aegilops tauschii genome reveals multiple impacts of transposons.</title>
        <authorList>
            <person name="Zhao G."/>
            <person name="Zou C."/>
            <person name="Li K."/>
            <person name="Wang K."/>
            <person name="Li T."/>
            <person name="Gao L."/>
            <person name="Zhang X."/>
            <person name="Wang H."/>
            <person name="Yang Z."/>
            <person name="Liu X."/>
            <person name="Jiang W."/>
            <person name="Mao L."/>
            <person name="Kong X."/>
            <person name="Jiao Y."/>
            <person name="Jia J."/>
        </authorList>
    </citation>
    <scope>NUCLEOTIDE SEQUENCE [LARGE SCALE GENOMIC DNA]</scope>
    <source>
        <strain evidence="2">cv. AL8/78</strain>
    </source>
</reference>
<dbReference type="AlphaFoldDB" id="A0A453B2R6"/>
<keyword evidence="2" id="KW-1185">Reference proteome</keyword>
<dbReference type="Proteomes" id="UP000015105">
    <property type="component" value="Chromosome 2D"/>
</dbReference>
<protein>
    <submittedName>
        <fullName evidence="1">Uncharacterized protein</fullName>
    </submittedName>
</protein>
<sequence>MLCDSCRGRFQMLIFSVLPKSWVKISLSKRSKKWFKRQIKMVCCFISLC</sequence>
<dbReference type="EnsemblPlants" id="AET2Gv20346000.1">
    <property type="protein sequence ID" value="AET2Gv20346000.1"/>
    <property type="gene ID" value="AET2Gv20346000"/>
</dbReference>
<organism evidence="1 2">
    <name type="scientific">Aegilops tauschii subsp. strangulata</name>
    <name type="common">Goatgrass</name>
    <dbReference type="NCBI Taxonomy" id="200361"/>
    <lineage>
        <taxon>Eukaryota</taxon>
        <taxon>Viridiplantae</taxon>
        <taxon>Streptophyta</taxon>
        <taxon>Embryophyta</taxon>
        <taxon>Tracheophyta</taxon>
        <taxon>Spermatophyta</taxon>
        <taxon>Magnoliopsida</taxon>
        <taxon>Liliopsida</taxon>
        <taxon>Poales</taxon>
        <taxon>Poaceae</taxon>
        <taxon>BOP clade</taxon>
        <taxon>Pooideae</taxon>
        <taxon>Triticodae</taxon>
        <taxon>Triticeae</taxon>
        <taxon>Triticinae</taxon>
        <taxon>Aegilops</taxon>
    </lineage>
</organism>
<name>A0A453B2R6_AEGTS</name>
<reference evidence="1" key="5">
    <citation type="journal article" date="2021" name="G3 (Bethesda)">
        <title>Aegilops tauschii genome assembly Aet v5.0 features greater sequence contiguity and improved annotation.</title>
        <authorList>
            <person name="Wang L."/>
            <person name="Zhu T."/>
            <person name="Rodriguez J.C."/>
            <person name="Deal K.R."/>
            <person name="Dubcovsky J."/>
            <person name="McGuire P.E."/>
            <person name="Lux T."/>
            <person name="Spannagl M."/>
            <person name="Mayer K.F.X."/>
            <person name="Baldrich P."/>
            <person name="Meyers B.C."/>
            <person name="Huo N."/>
            <person name="Gu Y.Q."/>
            <person name="Zhou H."/>
            <person name="Devos K.M."/>
            <person name="Bennetzen J.L."/>
            <person name="Unver T."/>
            <person name="Budak H."/>
            <person name="Gulick P.J."/>
            <person name="Galiba G."/>
            <person name="Kalapos B."/>
            <person name="Nelson D.R."/>
            <person name="Li P."/>
            <person name="You F.M."/>
            <person name="Luo M.C."/>
            <person name="Dvorak J."/>
        </authorList>
    </citation>
    <scope>NUCLEOTIDE SEQUENCE [LARGE SCALE GENOMIC DNA]</scope>
    <source>
        <strain evidence="1">cv. AL8/78</strain>
    </source>
</reference>